<keyword evidence="2" id="KW-1185">Reference proteome</keyword>
<proteinExistence type="predicted"/>
<name>A0A8K0SAS6_9HYPO</name>
<dbReference type="EMBL" id="JAGPNK010000035">
    <property type="protein sequence ID" value="KAH7303349.1"/>
    <property type="molecule type" value="Genomic_DNA"/>
</dbReference>
<comment type="caution">
    <text evidence="1">The sequence shown here is derived from an EMBL/GenBank/DDBJ whole genome shotgun (WGS) entry which is preliminary data.</text>
</comment>
<dbReference type="Proteomes" id="UP000813444">
    <property type="component" value="Unassembled WGS sequence"/>
</dbReference>
<protein>
    <submittedName>
        <fullName evidence="1">Uncharacterized protein</fullName>
    </submittedName>
</protein>
<sequence length="58" mass="6696">MGVAVSPRQCESAYWRISRFHTPLPRFALPRDLRANAWSRFESSLAVSHDQTKTRVHA</sequence>
<organism evidence="1 2">
    <name type="scientific">Stachybotrys elegans</name>
    <dbReference type="NCBI Taxonomy" id="80388"/>
    <lineage>
        <taxon>Eukaryota</taxon>
        <taxon>Fungi</taxon>
        <taxon>Dikarya</taxon>
        <taxon>Ascomycota</taxon>
        <taxon>Pezizomycotina</taxon>
        <taxon>Sordariomycetes</taxon>
        <taxon>Hypocreomycetidae</taxon>
        <taxon>Hypocreales</taxon>
        <taxon>Stachybotryaceae</taxon>
        <taxon>Stachybotrys</taxon>
    </lineage>
</organism>
<evidence type="ECO:0000313" key="1">
    <source>
        <dbReference type="EMBL" id="KAH7303349.1"/>
    </source>
</evidence>
<evidence type="ECO:0000313" key="2">
    <source>
        <dbReference type="Proteomes" id="UP000813444"/>
    </source>
</evidence>
<reference evidence="1" key="1">
    <citation type="journal article" date="2021" name="Nat. Commun.">
        <title>Genetic determinants of endophytism in the Arabidopsis root mycobiome.</title>
        <authorList>
            <person name="Mesny F."/>
            <person name="Miyauchi S."/>
            <person name="Thiergart T."/>
            <person name="Pickel B."/>
            <person name="Atanasova L."/>
            <person name="Karlsson M."/>
            <person name="Huettel B."/>
            <person name="Barry K.W."/>
            <person name="Haridas S."/>
            <person name="Chen C."/>
            <person name="Bauer D."/>
            <person name="Andreopoulos W."/>
            <person name="Pangilinan J."/>
            <person name="LaButti K."/>
            <person name="Riley R."/>
            <person name="Lipzen A."/>
            <person name="Clum A."/>
            <person name="Drula E."/>
            <person name="Henrissat B."/>
            <person name="Kohler A."/>
            <person name="Grigoriev I.V."/>
            <person name="Martin F.M."/>
            <person name="Hacquard S."/>
        </authorList>
    </citation>
    <scope>NUCLEOTIDE SEQUENCE</scope>
    <source>
        <strain evidence="1">MPI-CAGE-CH-0235</strain>
    </source>
</reference>
<gene>
    <name evidence="1" type="ORF">B0I35DRAFT_446808</name>
</gene>
<dbReference type="AlphaFoldDB" id="A0A8K0SAS6"/>
<accession>A0A8K0SAS6</accession>